<feature type="domain" description="Gram-positive cocci surface proteins LPxTG" evidence="9">
    <location>
        <begin position="117"/>
        <end position="151"/>
    </location>
</feature>
<dbReference type="InterPro" id="IPR013378">
    <property type="entry name" value="InlB-like_B-rpt"/>
</dbReference>
<comment type="subcellular location">
    <subcellularLocation>
        <location evidence="1">Cell envelope</location>
    </subcellularLocation>
</comment>
<evidence type="ECO:0000256" key="5">
    <source>
        <dbReference type="ARBA" id="ARBA00023088"/>
    </source>
</evidence>
<evidence type="ECO:0000256" key="2">
    <source>
        <dbReference type="ARBA" id="ARBA00022512"/>
    </source>
</evidence>
<evidence type="ECO:0000313" key="10">
    <source>
        <dbReference type="EMBL" id="QIW58881.1"/>
    </source>
</evidence>
<keyword evidence="4 8" id="KW-0732">Signal</keyword>
<gene>
    <name evidence="10" type="ORF">GU334_08155</name>
</gene>
<evidence type="ECO:0000256" key="7">
    <source>
        <dbReference type="SAM" id="Phobius"/>
    </source>
</evidence>
<keyword evidence="2" id="KW-0134">Cell wall</keyword>
<dbReference type="Proteomes" id="UP000501558">
    <property type="component" value="Chromosome"/>
</dbReference>
<dbReference type="Pfam" id="PF00746">
    <property type="entry name" value="Gram_pos_anchor"/>
    <property type="match status" value="1"/>
</dbReference>
<evidence type="ECO:0000259" key="9">
    <source>
        <dbReference type="Pfam" id="PF00746"/>
    </source>
</evidence>
<keyword evidence="3" id="KW-0964">Secreted</keyword>
<feature type="transmembrane region" description="Helical" evidence="7">
    <location>
        <begin position="157"/>
        <end position="178"/>
    </location>
</feature>
<feature type="signal peptide" evidence="8">
    <location>
        <begin position="1"/>
        <end position="29"/>
    </location>
</feature>
<feature type="transmembrane region" description="Helical" evidence="7">
    <location>
        <begin position="132"/>
        <end position="150"/>
    </location>
</feature>
<feature type="compositionally biased region" description="Polar residues" evidence="6">
    <location>
        <begin position="317"/>
        <end position="334"/>
    </location>
</feature>
<sequence length="613" mass="66450">MKTTLKKLSTLILSLGTLFILSFPSIAHAADTGGSDHFELTVAENKDSKSGAEIADLTIKNISGKTGTNVTFEADLPTIFHDKDMKKATFEVDTLKAGESKTYQISRKSDGIVALPTTGNNLPKTGDVTTPLFIIAGLILLVSIVMIGFKRFQNAKYLLALLLLLAGLGGAATVNAAGKSYRHRDEIRNHAVELAGTTHVFHLAGEGDFEGDGDNTGDNGGSGVTKNFTITYYINGDKVTNLSLVYSYVAGDQATDLKTPTYEAEDFSGWYDNEVCTGKVITSLAKDATGDKVFYGKITPKTYQVTFDSTGGEAVSSATVNHGQTVSEPSQPENPSLDDAIPNDSSVPHDFAFKGWYTDAKLITAFDFATPITQDTILYAKWGLPITEAGTNNALNTYTNSTLGDPGDTVWFANSWWRILNPEKGLVLKEASISNTPFITSRSTFFSATNTNGYDDSRNSTNGGVGSVIDDWYDNTILGTANEALVKKVILNNPTFDAFKNNITLTTGSDYSDWYWDDYHQDNRFATELDDTSGTKQAFALSVSDIHVLGLNTNKFSSTLLGQLGTGKDNRFWLRSAGHRFDTANVFEDGSFTPIIDISNSRPVRPALFIVIK</sequence>
<dbReference type="AlphaFoldDB" id="A0AAE7CSP0"/>
<dbReference type="GO" id="GO:0030313">
    <property type="term" value="C:cell envelope"/>
    <property type="evidence" value="ECO:0007669"/>
    <property type="project" value="UniProtKB-SubCell"/>
</dbReference>
<evidence type="ECO:0000256" key="8">
    <source>
        <dbReference type="SAM" id="SignalP"/>
    </source>
</evidence>
<dbReference type="Gene3D" id="2.60.40.4270">
    <property type="entry name" value="Listeria-Bacteroides repeat domain"/>
    <property type="match status" value="1"/>
</dbReference>
<evidence type="ECO:0000313" key="11">
    <source>
        <dbReference type="Proteomes" id="UP000501558"/>
    </source>
</evidence>
<organism evidence="10 11">
    <name type="scientific">Pseudolactococcus raffinolactis</name>
    <dbReference type="NCBI Taxonomy" id="1366"/>
    <lineage>
        <taxon>Bacteria</taxon>
        <taxon>Bacillati</taxon>
        <taxon>Bacillota</taxon>
        <taxon>Bacilli</taxon>
        <taxon>Lactobacillales</taxon>
        <taxon>Streptococcaceae</taxon>
        <taxon>Pseudolactococcus</taxon>
    </lineage>
</organism>
<name>A0AAE7CSP0_9LACT</name>
<dbReference type="RefSeq" id="WP_167841459.1">
    <property type="nucleotide sequence ID" value="NZ_CP047628.1"/>
</dbReference>
<evidence type="ECO:0000256" key="4">
    <source>
        <dbReference type="ARBA" id="ARBA00022729"/>
    </source>
</evidence>
<keyword evidence="5" id="KW-0572">Peptidoglycan-anchor</keyword>
<dbReference type="InterPro" id="IPR042229">
    <property type="entry name" value="Listeria/Bacterioides_rpt_sf"/>
</dbReference>
<keyword evidence="11" id="KW-1185">Reference proteome</keyword>
<keyword evidence="7" id="KW-0472">Membrane</keyword>
<dbReference type="Pfam" id="PF09479">
    <property type="entry name" value="Flg_new"/>
    <property type="match status" value="3"/>
</dbReference>
<keyword evidence="7" id="KW-0812">Transmembrane</keyword>
<reference evidence="10 11" key="1">
    <citation type="submission" date="2019-12" db="EMBL/GenBank/DDBJ databases">
        <title>Whole genome sequences of Lactococcus raffinolactis strains isolated from sewage.</title>
        <authorList>
            <person name="Ybazeta G."/>
            <person name="Ross M."/>
            <person name="Brabant-Kirwan D."/>
            <person name="Saleh M."/>
            <person name="Dillon J.A."/>
            <person name="Splinter K."/>
            <person name="Nokhbeh R."/>
        </authorList>
    </citation>
    <scope>NUCLEOTIDE SEQUENCE [LARGE SCALE GENOMIC DNA]</scope>
    <source>
        <strain evidence="10 11">Lr_19_14</strain>
    </source>
</reference>
<evidence type="ECO:0000256" key="6">
    <source>
        <dbReference type="SAM" id="MobiDB-lite"/>
    </source>
</evidence>
<feature type="region of interest" description="Disordered" evidence="6">
    <location>
        <begin position="317"/>
        <end position="342"/>
    </location>
</feature>
<dbReference type="NCBIfam" id="TIGR01167">
    <property type="entry name" value="LPXTG_anchor"/>
    <property type="match status" value="1"/>
</dbReference>
<dbReference type="EMBL" id="CP047628">
    <property type="protein sequence ID" value="QIW58881.1"/>
    <property type="molecule type" value="Genomic_DNA"/>
</dbReference>
<dbReference type="InterPro" id="IPR019931">
    <property type="entry name" value="LPXTG_anchor"/>
</dbReference>
<keyword evidence="7" id="KW-1133">Transmembrane helix</keyword>
<protein>
    <submittedName>
        <fullName evidence="10">LPXTG cell wall anchor domain-containing protein</fullName>
    </submittedName>
</protein>
<accession>A0AAE7CSP0</accession>
<proteinExistence type="predicted"/>
<evidence type="ECO:0000256" key="3">
    <source>
        <dbReference type="ARBA" id="ARBA00022525"/>
    </source>
</evidence>
<feature type="chain" id="PRO_5042200884" evidence="8">
    <location>
        <begin position="30"/>
        <end position="613"/>
    </location>
</feature>
<evidence type="ECO:0000256" key="1">
    <source>
        <dbReference type="ARBA" id="ARBA00004196"/>
    </source>
</evidence>